<reference evidence="1 2" key="1">
    <citation type="submission" date="2019-02" db="EMBL/GenBank/DDBJ databases">
        <title>WGS of Pseudoxanthomonas species novum from clinical isolates.</title>
        <authorList>
            <person name="Bernier A.-M."/>
            <person name="Bernard K."/>
            <person name="Vachon A."/>
        </authorList>
    </citation>
    <scope>NUCLEOTIDE SEQUENCE [LARGE SCALE GENOMIC DNA]</scope>
    <source>
        <strain evidence="2">NML 170316</strain>
    </source>
</reference>
<keyword evidence="2" id="KW-1185">Reference proteome</keyword>
<comment type="caution">
    <text evidence="1">The sequence shown here is derived from an EMBL/GenBank/DDBJ whole genome shotgun (WGS) entry which is preliminary data.</text>
</comment>
<name>A0ABY1WB62_9GAMM</name>
<dbReference type="EMBL" id="SHME01000004">
    <property type="protein sequence ID" value="TAA18220.1"/>
    <property type="molecule type" value="Genomic_DNA"/>
</dbReference>
<evidence type="ECO:0000313" key="1">
    <source>
        <dbReference type="EMBL" id="TAA18220.1"/>
    </source>
</evidence>
<proteinExistence type="predicted"/>
<organism evidence="1 2">
    <name type="scientific">Pseudoxanthomonas winnipegensis</name>
    <dbReference type="NCBI Taxonomy" id="2480810"/>
    <lineage>
        <taxon>Bacteria</taxon>
        <taxon>Pseudomonadati</taxon>
        <taxon>Pseudomonadota</taxon>
        <taxon>Gammaproteobacteria</taxon>
        <taxon>Lysobacterales</taxon>
        <taxon>Lysobacteraceae</taxon>
        <taxon>Pseudoxanthomonas</taxon>
    </lineage>
</organism>
<dbReference type="InterPro" id="IPR056113">
    <property type="entry name" value="DUF7696"/>
</dbReference>
<protein>
    <submittedName>
        <fullName evidence="1">Uncharacterized protein</fullName>
    </submittedName>
</protein>
<evidence type="ECO:0000313" key="2">
    <source>
        <dbReference type="Proteomes" id="UP000293089"/>
    </source>
</evidence>
<gene>
    <name evidence="1" type="ORF">EA658_13825</name>
</gene>
<accession>A0ABY1WB62</accession>
<dbReference type="Proteomes" id="UP000293089">
    <property type="component" value="Unassembled WGS sequence"/>
</dbReference>
<dbReference type="Pfam" id="PF24751">
    <property type="entry name" value="DUF7696"/>
    <property type="match status" value="1"/>
</dbReference>
<dbReference type="RefSeq" id="WP_165422585.1">
    <property type="nucleotide sequence ID" value="NZ_SHME01000004.1"/>
</dbReference>
<sequence>MHLAKLPESERDAFIATLPEECPRARCTTGLGCRAYVASVAGSAIERHRRMCEARHYLRQGYTSGPKVHQLVESITARRGQAAAEQLRDDMRTEWARRREWMS</sequence>